<evidence type="ECO:0000313" key="2">
    <source>
        <dbReference type="EMBL" id="GIQ89116.1"/>
    </source>
</evidence>
<feature type="signal peptide" evidence="1">
    <location>
        <begin position="1"/>
        <end position="16"/>
    </location>
</feature>
<keyword evidence="1" id="KW-0732">Signal</keyword>
<dbReference type="CDD" id="cd15482">
    <property type="entry name" value="Sialidase_non-viral"/>
    <property type="match status" value="1"/>
</dbReference>
<name>A0A9K3D587_9EUKA</name>
<feature type="chain" id="PRO_5039913837" description="Exo-alpha-sialidase" evidence="1">
    <location>
        <begin position="17"/>
        <end position="266"/>
    </location>
</feature>
<comment type="caution">
    <text evidence="2">The sequence shown here is derived from an EMBL/GenBank/DDBJ whole genome shotgun (WGS) entry which is preliminary data.</text>
</comment>
<evidence type="ECO:0000313" key="3">
    <source>
        <dbReference type="Proteomes" id="UP000265618"/>
    </source>
</evidence>
<organism evidence="2 3">
    <name type="scientific">Kipferlia bialata</name>
    <dbReference type="NCBI Taxonomy" id="797122"/>
    <lineage>
        <taxon>Eukaryota</taxon>
        <taxon>Metamonada</taxon>
        <taxon>Carpediemonas-like organisms</taxon>
        <taxon>Kipferlia</taxon>
    </lineage>
</organism>
<sequence>MLRVLLVLAVVALVCAYSEDPEYMEAYIGTQMSDAFSSIHYVGNGVAVAGKRSNTAGNRIFRSTQYGEPGTWSSVGEIDGYSGHHVYFFGSNGDTVITGTGDTGNACLMRSDDAGATWTVILSASDLKSLSGNTDPGAVYSPLFVGGRWIVCLRSAKPGKHIIESFDDGLTWTTCATTGLTAGARRMIVASDGNIMYGGAFPDSGKKTAFFLSKDDGMSFSKSLEGETVFAGLEDLGEGRYLVGTYSYGPHPVLSSYRSRSHDIAT</sequence>
<protein>
    <recommendedName>
        <fullName evidence="4">Exo-alpha-sialidase</fullName>
    </recommendedName>
</protein>
<dbReference type="EMBL" id="BDIP01004704">
    <property type="protein sequence ID" value="GIQ89116.1"/>
    <property type="molecule type" value="Genomic_DNA"/>
</dbReference>
<proteinExistence type="predicted"/>
<reference evidence="2 3" key="1">
    <citation type="journal article" date="2018" name="PLoS ONE">
        <title>The draft genome of Kipferlia bialata reveals reductive genome evolution in fornicate parasites.</title>
        <authorList>
            <person name="Tanifuji G."/>
            <person name="Takabayashi S."/>
            <person name="Kume K."/>
            <person name="Takagi M."/>
            <person name="Nakayama T."/>
            <person name="Kamikawa R."/>
            <person name="Inagaki Y."/>
            <person name="Hashimoto T."/>
        </authorList>
    </citation>
    <scope>NUCLEOTIDE SEQUENCE [LARGE SCALE GENOMIC DNA]</scope>
    <source>
        <strain evidence="2">NY0173</strain>
    </source>
</reference>
<evidence type="ECO:0000256" key="1">
    <source>
        <dbReference type="SAM" id="SignalP"/>
    </source>
</evidence>
<dbReference type="Gene3D" id="2.130.10.10">
    <property type="entry name" value="YVTN repeat-like/Quinoprotein amine dehydrogenase"/>
    <property type="match status" value="2"/>
</dbReference>
<feature type="non-terminal residue" evidence="2">
    <location>
        <position position="266"/>
    </location>
</feature>
<accession>A0A9K3D587</accession>
<gene>
    <name evidence="2" type="ORF">KIPB_011514</name>
</gene>
<dbReference type="AlphaFoldDB" id="A0A9K3D587"/>
<evidence type="ECO:0008006" key="4">
    <source>
        <dbReference type="Google" id="ProtNLM"/>
    </source>
</evidence>
<dbReference type="InterPro" id="IPR015943">
    <property type="entry name" value="WD40/YVTN_repeat-like_dom_sf"/>
</dbReference>
<keyword evidence="3" id="KW-1185">Reference proteome</keyword>
<dbReference type="SUPFAM" id="SSF110296">
    <property type="entry name" value="Oligoxyloglucan reducing end-specific cellobiohydrolase"/>
    <property type="match status" value="1"/>
</dbReference>
<dbReference type="Proteomes" id="UP000265618">
    <property type="component" value="Unassembled WGS sequence"/>
</dbReference>